<evidence type="ECO:0000256" key="1">
    <source>
        <dbReference type="SAM" id="MobiDB-lite"/>
    </source>
</evidence>
<comment type="caution">
    <text evidence="3">The sequence shown here is derived from an EMBL/GenBank/DDBJ whole genome shotgun (WGS) entry which is preliminary data.</text>
</comment>
<dbReference type="Gene3D" id="2.60.40.150">
    <property type="entry name" value="C2 domain"/>
    <property type="match status" value="1"/>
</dbReference>
<dbReference type="EMBL" id="LSRX01002585">
    <property type="protein sequence ID" value="OLP75322.1"/>
    <property type="molecule type" value="Genomic_DNA"/>
</dbReference>
<proteinExistence type="predicted"/>
<dbReference type="InterPro" id="IPR035892">
    <property type="entry name" value="C2_domain_sf"/>
</dbReference>
<dbReference type="PROSITE" id="PS51911">
    <property type="entry name" value="C2_AIDA"/>
    <property type="match status" value="1"/>
</dbReference>
<reference evidence="3 4" key="1">
    <citation type="submission" date="2016-02" db="EMBL/GenBank/DDBJ databases">
        <title>Genome analysis of coral dinoflagellate symbionts highlights evolutionary adaptations to a symbiotic lifestyle.</title>
        <authorList>
            <person name="Aranda M."/>
            <person name="Li Y."/>
            <person name="Liew Y.J."/>
            <person name="Baumgarten S."/>
            <person name="Simakov O."/>
            <person name="Wilson M."/>
            <person name="Piel J."/>
            <person name="Ashoor H."/>
            <person name="Bougouffa S."/>
            <person name="Bajic V.B."/>
            <person name="Ryu T."/>
            <person name="Ravasi T."/>
            <person name="Bayer T."/>
            <person name="Micklem G."/>
            <person name="Kim H."/>
            <person name="Bhak J."/>
            <person name="Lajeunesse T.C."/>
            <person name="Voolstra C.R."/>
        </authorList>
    </citation>
    <scope>NUCLEOTIDE SEQUENCE [LARGE SCALE GENOMIC DNA]</scope>
    <source>
        <strain evidence="3 4">CCMP2467</strain>
    </source>
</reference>
<keyword evidence="4" id="KW-1185">Reference proteome</keyword>
<name>A0A1Q9BXE2_SYMMI</name>
<evidence type="ECO:0000259" key="2">
    <source>
        <dbReference type="PROSITE" id="PS51911"/>
    </source>
</evidence>
<dbReference type="InterPro" id="IPR025939">
    <property type="entry name" value="Aida_C"/>
</dbReference>
<accession>A0A1Q9BXE2</accession>
<feature type="domain" description="C2 Aida-type" evidence="2">
    <location>
        <begin position="261"/>
        <end position="315"/>
    </location>
</feature>
<evidence type="ECO:0000313" key="3">
    <source>
        <dbReference type="EMBL" id="OLP75322.1"/>
    </source>
</evidence>
<dbReference type="Pfam" id="PF14124">
    <property type="entry name" value="DUF4291"/>
    <property type="match status" value="1"/>
</dbReference>
<sequence>MVPVVGFTRREVHVLLEQAVKDADKAVALATLAKDKAVESADKAVESANLAKDKAVELANLAKDKAVELANLAKELAVAEKDKDVVALRVENKMLQQGLLQVQGLLTSRGLFERVAQCAFAEQKAAGHAKGSFNCTSALEGAIIAPESGRWSRLLKDTIKKCAPEVGTKKGRQQEELKKIWAELAQAIHGHPWYGPDLKVVAALSKTGRNRKGNPPKRNYNGDYRLRFSWQVYTHRNFGSERRATHVIFNQQVYLNVSYEDMERSCWAFMELAELKRDEEIVLEIYHKPTDLNRPALMECSSDSELCTEPETPRAAGSAGEVAPAKLADGESSLSSPNSSQCDAQEHCDHEVDVSSLCADVQVFRGQWDDEGMFFYQAYNDEIADWAVQHQQFGGPNFNPTRMTWIKPSFAWVLYRSGYACKHNQTRILKVKLSHASVAQLLQNCQCRTGGGGSKGRVQWDPEHDLMSADGKVPRKMLRRRAIQIGLKGSLSEMYVRSVASIEDVTELAHRVHEAHNATDTKSAMSHLLPELPVERPYMPSCPEPVLARLRMLPGGRLRASRKKKLNLHSEKPLYLHLFATFISNF</sequence>
<dbReference type="OrthoDB" id="413653at2759"/>
<dbReference type="Pfam" id="PF14186">
    <property type="entry name" value="Aida_C2"/>
    <property type="match status" value="1"/>
</dbReference>
<dbReference type="AlphaFoldDB" id="A0A1Q9BXE2"/>
<feature type="region of interest" description="Disordered" evidence="1">
    <location>
        <begin position="303"/>
        <end position="342"/>
    </location>
</feature>
<dbReference type="Proteomes" id="UP000186817">
    <property type="component" value="Unassembled WGS sequence"/>
</dbReference>
<gene>
    <name evidence="3" type="ORF">AK812_SmicGene44904</name>
</gene>
<dbReference type="PANTHER" id="PTHR38567:SF1">
    <property type="entry name" value="DUF4291 DOMAIN-CONTAINING PROTEIN"/>
    <property type="match status" value="1"/>
</dbReference>
<dbReference type="InterPro" id="IPR025633">
    <property type="entry name" value="DUF4291"/>
</dbReference>
<dbReference type="PANTHER" id="PTHR38567">
    <property type="entry name" value="DUF4291 DOMAIN-CONTAINING PROTEIN"/>
    <property type="match status" value="1"/>
</dbReference>
<organism evidence="3 4">
    <name type="scientific">Symbiodinium microadriaticum</name>
    <name type="common">Dinoflagellate</name>
    <name type="synonym">Zooxanthella microadriatica</name>
    <dbReference type="NCBI Taxonomy" id="2951"/>
    <lineage>
        <taxon>Eukaryota</taxon>
        <taxon>Sar</taxon>
        <taxon>Alveolata</taxon>
        <taxon>Dinophyceae</taxon>
        <taxon>Suessiales</taxon>
        <taxon>Symbiodiniaceae</taxon>
        <taxon>Symbiodinium</taxon>
    </lineage>
</organism>
<protein>
    <recommendedName>
        <fullName evidence="2">C2 Aida-type domain-containing protein</fullName>
    </recommendedName>
</protein>
<evidence type="ECO:0000313" key="4">
    <source>
        <dbReference type="Proteomes" id="UP000186817"/>
    </source>
</evidence>
<feature type="compositionally biased region" description="Polar residues" evidence="1">
    <location>
        <begin position="332"/>
        <end position="342"/>
    </location>
</feature>